<sequence length="194" mass="22134">MFTPQRKSRPIGTPAPFTPHRIGVTPKSALAKGKAVVFADEPLPPPPLGSLTDTGGDVVVASSYAEDWKKFREVGLLDEAVMKRKDDEAMMEKISRLEKELYDYQYNMGLLLIEKQEWSSKFNRLRQELAETQEVLKRDQSLHLIALSEVQKREENSRKALSLEKQCGADLERALHAMQEELCRSPVFFPYKAR</sequence>
<keyword evidence="2" id="KW-0539">Nucleus</keyword>
<feature type="coiled-coil region" evidence="5">
    <location>
        <begin position="115"/>
        <end position="142"/>
    </location>
</feature>
<dbReference type="ExpressionAtlas" id="B7FNB1">
    <property type="expression patterns" value="differential"/>
</dbReference>
<comment type="similarity">
    <text evidence="4">Belongs to the CRWN family.</text>
</comment>
<dbReference type="PANTHER" id="PTHR31908:SF9">
    <property type="entry name" value="PROTEIN CROWDED NUCLEI 3"/>
    <property type="match status" value="1"/>
</dbReference>
<evidence type="ECO:0000256" key="1">
    <source>
        <dbReference type="ARBA" id="ARBA00023054"/>
    </source>
</evidence>
<dbReference type="GO" id="GO:0005652">
    <property type="term" value="C:nuclear lamina"/>
    <property type="evidence" value="ECO:0007669"/>
    <property type="project" value="UniProtKB-SubCell"/>
</dbReference>
<accession>B7FNB1</accession>
<name>B7FNB1_MEDTR</name>
<feature type="region of interest" description="Disordered" evidence="6">
    <location>
        <begin position="1"/>
        <end position="23"/>
    </location>
</feature>
<organism evidence="7">
    <name type="scientific">Medicago truncatula</name>
    <name type="common">Barrel medic</name>
    <name type="synonym">Medicago tribuloides</name>
    <dbReference type="NCBI Taxonomy" id="3880"/>
    <lineage>
        <taxon>Eukaryota</taxon>
        <taxon>Viridiplantae</taxon>
        <taxon>Streptophyta</taxon>
        <taxon>Embryophyta</taxon>
        <taxon>Tracheophyta</taxon>
        <taxon>Spermatophyta</taxon>
        <taxon>Magnoliopsida</taxon>
        <taxon>eudicotyledons</taxon>
        <taxon>Gunneridae</taxon>
        <taxon>Pentapetalae</taxon>
        <taxon>rosids</taxon>
        <taxon>fabids</taxon>
        <taxon>Fabales</taxon>
        <taxon>Fabaceae</taxon>
        <taxon>Papilionoideae</taxon>
        <taxon>50 kb inversion clade</taxon>
        <taxon>NPAAA clade</taxon>
        <taxon>Hologalegina</taxon>
        <taxon>IRL clade</taxon>
        <taxon>Trifolieae</taxon>
        <taxon>Medicago</taxon>
    </lineage>
</organism>
<protein>
    <submittedName>
        <fullName evidence="7">Uncharacterized protein</fullName>
    </submittedName>
</protein>
<dbReference type="InterPro" id="IPR040418">
    <property type="entry name" value="CRWN"/>
</dbReference>
<comment type="subcellular location">
    <subcellularLocation>
        <location evidence="3">Nucleus lamina</location>
    </subcellularLocation>
</comment>
<evidence type="ECO:0000256" key="6">
    <source>
        <dbReference type="SAM" id="MobiDB-lite"/>
    </source>
</evidence>
<dbReference type="AlphaFoldDB" id="B7FNB1"/>
<evidence type="ECO:0000256" key="4">
    <source>
        <dbReference type="ARBA" id="ARBA00024208"/>
    </source>
</evidence>
<dbReference type="GO" id="GO:0006997">
    <property type="term" value="P:nucleus organization"/>
    <property type="evidence" value="ECO:0007669"/>
    <property type="project" value="InterPro"/>
</dbReference>
<evidence type="ECO:0000256" key="2">
    <source>
        <dbReference type="ARBA" id="ARBA00023242"/>
    </source>
</evidence>
<evidence type="ECO:0000313" key="8">
    <source>
        <dbReference type="EMBL" id="AFK42477.1"/>
    </source>
</evidence>
<dbReference type="EMBL" id="BT142683">
    <property type="protein sequence ID" value="AFK42477.1"/>
    <property type="molecule type" value="mRNA"/>
</dbReference>
<keyword evidence="1 5" id="KW-0175">Coiled coil</keyword>
<reference evidence="8" key="2">
    <citation type="submission" date="2012-05" db="EMBL/GenBank/DDBJ databases">
        <authorList>
            <person name="Krishnakumar V."/>
            <person name="Cheung F."/>
            <person name="Xiao Y."/>
            <person name="Chan A."/>
            <person name="Moskal W.A."/>
            <person name="Town C.D."/>
        </authorList>
    </citation>
    <scope>NUCLEOTIDE SEQUENCE</scope>
</reference>
<evidence type="ECO:0000256" key="5">
    <source>
        <dbReference type="SAM" id="Coils"/>
    </source>
</evidence>
<dbReference type="PANTHER" id="PTHR31908">
    <property type="entry name" value="PROTEIN CROWDED NUCLEI 4"/>
    <property type="match status" value="1"/>
</dbReference>
<reference evidence="7" key="1">
    <citation type="submission" date="2008-12" db="EMBL/GenBank/DDBJ databases">
        <title>Medicago truncatula full length cdna cloning project.</title>
        <authorList>
            <person name="Moskal W."/>
            <person name="Chan A."/>
            <person name="Cheung F."/>
            <person name="Xiao Y."/>
            <person name="Town C.D."/>
        </authorList>
    </citation>
    <scope>NUCLEOTIDE SEQUENCE</scope>
</reference>
<proteinExistence type="evidence at transcript level"/>
<evidence type="ECO:0000256" key="3">
    <source>
        <dbReference type="ARBA" id="ARBA00024186"/>
    </source>
</evidence>
<dbReference type="EMBL" id="BT053585">
    <property type="protein sequence ID" value="ACJ86244.1"/>
    <property type="molecule type" value="mRNA"/>
</dbReference>
<evidence type="ECO:0000313" key="7">
    <source>
        <dbReference type="EMBL" id="ACJ86244.1"/>
    </source>
</evidence>